<feature type="binding site" evidence="4">
    <location>
        <begin position="8"/>
        <end position="9"/>
    </location>
    <ligand>
        <name>D-ribulose 5-phosphate</name>
        <dbReference type="ChEBI" id="CHEBI:58121"/>
    </ligand>
</feature>
<feature type="binding site" evidence="4">
    <location>
        <position position="132"/>
    </location>
    <ligand>
        <name>D-ribulose 5-phosphate</name>
        <dbReference type="ChEBI" id="CHEBI:58121"/>
    </ligand>
</feature>
<feature type="active site" description="Proton acceptor" evidence="3">
    <location>
        <position position="65"/>
    </location>
</feature>
<evidence type="ECO:0000313" key="6">
    <source>
        <dbReference type="Proteomes" id="UP000198897"/>
    </source>
</evidence>
<feature type="binding site" evidence="4">
    <location>
        <begin position="66"/>
        <end position="70"/>
    </location>
    <ligand>
        <name>D-ribulose 5-phosphate</name>
        <dbReference type="ChEBI" id="CHEBI:58121"/>
    </ligand>
</feature>
<dbReference type="Gene3D" id="3.40.1400.10">
    <property type="entry name" value="Sugar-phosphate isomerase, RpiB/LacA/LacB"/>
    <property type="match status" value="1"/>
</dbReference>
<dbReference type="InterPro" id="IPR036569">
    <property type="entry name" value="RpiB_LacA_LacB_sf"/>
</dbReference>
<dbReference type="SUPFAM" id="SSF89623">
    <property type="entry name" value="Ribose/Galactose isomerase RpiB/AlsB"/>
    <property type="match status" value="1"/>
</dbReference>
<name>A0A1I2LFE4_9BACI</name>
<dbReference type="NCBIfam" id="TIGR01120">
    <property type="entry name" value="rpiB"/>
    <property type="match status" value="1"/>
</dbReference>
<dbReference type="InterPro" id="IPR004785">
    <property type="entry name" value="RpiB"/>
</dbReference>
<dbReference type="AlphaFoldDB" id="A0A1I2LFE4"/>
<keyword evidence="2 5" id="KW-0413">Isomerase</keyword>
<gene>
    <name evidence="5" type="ORF">SAMN05216353_10866</name>
</gene>
<proteinExistence type="inferred from homology"/>
<dbReference type="InterPro" id="IPR051812">
    <property type="entry name" value="SPI_LacAB/RpiB"/>
</dbReference>
<evidence type="ECO:0000313" key="5">
    <source>
        <dbReference type="EMBL" id="SFF76177.1"/>
    </source>
</evidence>
<dbReference type="GO" id="GO:0005975">
    <property type="term" value="P:carbohydrate metabolic process"/>
    <property type="evidence" value="ECO:0007669"/>
    <property type="project" value="InterPro"/>
</dbReference>
<organism evidence="5 6">
    <name type="scientific">Halobacillus alkaliphilus</name>
    <dbReference type="NCBI Taxonomy" id="396056"/>
    <lineage>
        <taxon>Bacteria</taxon>
        <taxon>Bacillati</taxon>
        <taxon>Bacillota</taxon>
        <taxon>Bacilli</taxon>
        <taxon>Bacillales</taxon>
        <taxon>Bacillaceae</taxon>
        <taxon>Halobacillus</taxon>
    </lineage>
</organism>
<dbReference type="NCBIfam" id="TIGR00689">
    <property type="entry name" value="rpiB_lacA_lacB"/>
    <property type="match status" value="1"/>
</dbReference>
<reference evidence="6" key="1">
    <citation type="submission" date="2016-10" db="EMBL/GenBank/DDBJ databases">
        <authorList>
            <person name="Varghese N."/>
            <person name="Submissions S."/>
        </authorList>
    </citation>
    <scope>NUCLEOTIDE SEQUENCE [LARGE SCALE GENOMIC DNA]</scope>
    <source>
        <strain evidence="6">FP5</strain>
    </source>
</reference>
<accession>A0A1I2LFE4</accession>
<comment type="similarity">
    <text evidence="1">Belongs to the LacAB/RpiB family.</text>
</comment>
<dbReference type="PANTHER" id="PTHR43732:SF1">
    <property type="entry name" value="RIBOSE 5-PHOSPHATE ISOMERASE"/>
    <property type="match status" value="1"/>
</dbReference>
<feature type="binding site" evidence="4">
    <location>
        <position position="99"/>
    </location>
    <ligand>
        <name>D-ribulose 5-phosphate</name>
        <dbReference type="ChEBI" id="CHEBI:58121"/>
    </ligand>
</feature>
<evidence type="ECO:0000256" key="1">
    <source>
        <dbReference type="ARBA" id="ARBA00008754"/>
    </source>
</evidence>
<dbReference type="PANTHER" id="PTHR43732">
    <property type="entry name" value="RIBOSE 5-PHOSPHATE ISOMERASE-RELATED"/>
    <property type="match status" value="1"/>
</dbReference>
<protein>
    <submittedName>
        <fullName evidence="5">Ribose 5-phosphate isomerase B</fullName>
    </submittedName>
</protein>
<evidence type="ECO:0000256" key="3">
    <source>
        <dbReference type="PIRSR" id="PIRSR005384-1"/>
    </source>
</evidence>
<dbReference type="PIRSF" id="PIRSF005384">
    <property type="entry name" value="RpiB_LacA_B"/>
    <property type="match status" value="1"/>
</dbReference>
<dbReference type="GO" id="GO:0016861">
    <property type="term" value="F:intramolecular oxidoreductase activity, interconverting aldoses and ketoses"/>
    <property type="evidence" value="ECO:0007669"/>
    <property type="project" value="UniProtKB-ARBA"/>
</dbReference>
<keyword evidence="6" id="KW-1185">Reference proteome</keyword>
<dbReference type="InterPro" id="IPR003500">
    <property type="entry name" value="RpiB_LacA_LacB"/>
</dbReference>
<feature type="active site" description="Proton donor" evidence="3">
    <location>
        <position position="98"/>
    </location>
</feature>
<evidence type="ECO:0000256" key="2">
    <source>
        <dbReference type="ARBA" id="ARBA00023235"/>
    </source>
</evidence>
<dbReference type="EMBL" id="FOOG01000008">
    <property type="protein sequence ID" value="SFF76177.1"/>
    <property type="molecule type" value="Genomic_DNA"/>
</dbReference>
<dbReference type="RefSeq" id="WP_089751312.1">
    <property type="nucleotide sequence ID" value="NZ_FOOG01000008.1"/>
</dbReference>
<dbReference type="Pfam" id="PF02502">
    <property type="entry name" value="LacAB_rpiB"/>
    <property type="match status" value="1"/>
</dbReference>
<dbReference type="OrthoDB" id="1778624at2"/>
<feature type="binding site" evidence="4">
    <location>
        <position position="109"/>
    </location>
    <ligand>
        <name>D-ribulose 5-phosphate</name>
        <dbReference type="ChEBI" id="CHEBI:58121"/>
    </ligand>
</feature>
<feature type="binding site" evidence="4">
    <location>
        <position position="136"/>
    </location>
    <ligand>
        <name>D-ribulose 5-phosphate</name>
        <dbReference type="ChEBI" id="CHEBI:58121"/>
    </ligand>
</feature>
<evidence type="ECO:0000256" key="4">
    <source>
        <dbReference type="PIRSR" id="PIRSR005384-2"/>
    </source>
</evidence>
<sequence>MKVILASDHGGVNLRQEVADVLTELQIDFEDIGCDCEGSVDYPDYGIPAAERVADGEFDKAILICGTGIGMSISANKVKGVRAALVHDLFTAKVTREHNDSNVLCMGERVIGPGLAKEIAKTWVTTDFEGGRHKKRVTKIAEYENK</sequence>
<dbReference type="NCBIfam" id="NF004051">
    <property type="entry name" value="PRK05571.1"/>
    <property type="match status" value="1"/>
</dbReference>
<dbReference type="Proteomes" id="UP000198897">
    <property type="component" value="Unassembled WGS sequence"/>
</dbReference>